<protein>
    <submittedName>
        <fullName evidence="6">Cytochrome P450</fullName>
    </submittedName>
</protein>
<keyword evidence="7" id="KW-1185">Reference proteome</keyword>
<evidence type="ECO:0000256" key="5">
    <source>
        <dbReference type="ARBA" id="ARBA00023004"/>
    </source>
</evidence>
<dbReference type="InterPro" id="IPR036396">
    <property type="entry name" value="Cyt_P450_sf"/>
</dbReference>
<dbReference type="EMBL" id="KB467854">
    <property type="protein sequence ID" value="PCH35551.1"/>
    <property type="molecule type" value="Genomic_DNA"/>
</dbReference>
<accession>A0A2H3J0Q6</accession>
<evidence type="ECO:0000256" key="1">
    <source>
        <dbReference type="ARBA" id="ARBA00001971"/>
    </source>
</evidence>
<comment type="cofactor">
    <cofactor evidence="1">
        <name>heme</name>
        <dbReference type="ChEBI" id="CHEBI:30413"/>
    </cofactor>
</comment>
<dbReference type="CDD" id="cd11041">
    <property type="entry name" value="CYP503A1-like"/>
    <property type="match status" value="1"/>
</dbReference>
<dbReference type="GO" id="GO:0020037">
    <property type="term" value="F:heme binding"/>
    <property type="evidence" value="ECO:0007669"/>
    <property type="project" value="InterPro"/>
</dbReference>
<name>A0A2H3J0Q6_WOLCO</name>
<dbReference type="OrthoDB" id="1844152at2759"/>
<dbReference type="AlphaFoldDB" id="A0A2H3J0Q6"/>
<dbReference type="InterPro" id="IPR001128">
    <property type="entry name" value="Cyt_P450"/>
</dbReference>
<dbReference type="PANTHER" id="PTHR46206">
    <property type="entry name" value="CYTOCHROME P450"/>
    <property type="match status" value="1"/>
</dbReference>
<sequence length="467" mass="52919">IHSIPTIGYSLPLLSYHSAFKFLRNARQLVEEGYAKALFRIATWDRWMVFVCGPEMNNELHKLPEDVASIEEAMQEWIYTEYSFGAPQYDSTIPSIHGLLVRDLSDVIPNVVDEIGLVFEELFPQEYWVELTDLPNFMLNVVARIVNRVFVGAPICRELEYLRTITAYVTDVTKVKVILDLVPNPLKPLIGNMLPWRARATRLLKHHLSPDIADRQMRLDEPGCKEKPLIGRRDDFLVWLAKATPDSGGSVDSILTSILMVNFAAIHTSSFTVTSTLFQIAGQPEYIAVLRDDILDAIKAEGWTRGSVNSMWKLDSFIKETQRWQGFGIVSLRRKVLKTVTFPDGTVVPAGVHIYAAQAAAYRDSTLYEDADTFKPFRFSEKREQTGQSTKHQFVNTSPEYLIFGHCQDFKNHPGRFFAAMVLKIFIANLLINYDVKMGGDGSLPENVRIGMSTILSSKASVLFRRC</sequence>
<keyword evidence="3" id="KW-0479">Metal-binding</keyword>
<dbReference type="SUPFAM" id="SSF48264">
    <property type="entry name" value="Cytochrome P450"/>
    <property type="match status" value="1"/>
</dbReference>
<dbReference type="GO" id="GO:0016705">
    <property type="term" value="F:oxidoreductase activity, acting on paired donors, with incorporation or reduction of molecular oxygen"/>
    <property type="evidence" value="ECO:0007669"/>
    <property type="project" value="InterPro"/>
</dbReference>
<keyword evidence="4" id="KW-0560">Oxidoreductase</keyword>
<dbReference type="GO" id="GO:0005506">
    <property type="term" value="F:iron ion binding"/>
    <property type="evidence" value="ECO:0007669"/>
    <property type="project" value="InterPro"/>
</dbReference>
<dbReference type="GO" id="GO:0004497">
    <property type="term" value="F:monooxygenase activity"/>
    <property type="evidence" value="ECO:0007669"/>
    <property type="project" value="InterPro"/>
</dbReference>
<comment type="similarity">
    <text evidence="2">Belongs to the cytochrome P450 family.</text>
</comment>
<gene>
    <name evidence="6" type="ORF">WOLCODRAFT_80452</name>
</gene>
<evidence type="ECO:0000313" key="6">
    <source>
        <dbReference type="EMBL" id="PCH35551.1"/>
    </source>
</evidence>
<proteinExistence type="inferred from homology"/>
<dbReference type="Proteomes" id="UP000218811">
    <property type="component" value="Unassembled WGS sequence"/>
</dbReference>
<organism evidence="6 7">
    <name type="scientific">Wolfiporia cocos (strain MD-104)</name>
    <name type="common">Brown rot fungus</name>
    <dbReference type="NCBI Taxonomy" id="742152"/>
    <lineage>
        <taxon>Eukaryota</taxon>
        <taxon>Fungi</taxon>
        <taxon>Dikarya</taxon>
        <taxon>Basidiomycota</taxon>
        <taxon>Agaricomycotina</taxon>
        <taxon>Agaricomycetes</taxon>
        <taxon>Polyporales</taxon>
        <taxon>Phaeolaceae</taxon>
        <taxon>Wolfiporia</taxon>
    </lineage>
</organism>
<keyword evidence="5" id="KW-0408">Iron</keyword>
<reference evidence="6 7" key="1">
    <citation type="journal article" date="2012" name="Science">
        <title>The Paleozoic origin of enzymatic lignin decomposition reconstructed from 31 fungal genomes.</title>
        <authorList>
            <person name="Floudas D."/>
            <person name="Binder M."/>
            <person name="Riley R."/>
            <person name="Barry K."/>
            <person name="Blanchette R.A."/>
            <person name="Henrissat B."/>
            <person name="Martinez A.T."/>
            <person name="Otillar R."/>
            <person name="Spatafora J.W."/>
            <person name="Yadav J.S."/>
            <person name="Aerts A."/>
            <person name="Benoit I."/>
            <person name="Boyd A."/>
            <person name="Carlson A."/>
            <person name="Copeland A."/>
            <person name="Coutinho P.M."/>
            <person name="de Vries R.P."/>
            <person name="Ferreira P."/>
            <person name="Findley K."/>
            <person name="Foster B."/>
            <person name="Gaskell J."/>
            <person name="Glotzer D."/>
            <person name="Gorecki P."/>
            <person name="Heitman J."/>
            <person name="Hesse C."/>
            <person name="Hori C."/>
            <person name="Igarashi K."/>
            <person name="Jurgens J.A."/>
            <person name="Kallen N."/>
            <person name="Kersten P."/>
            <person name="Kohler A."/>
            <person name="Kuees U."/>
            <person name="Kumar T.K.A."/>
            <person name="Kuo A."/>
            <person name="LaButti K."/>
            <person name="Larrondo L.F."/>
            <person name="Lindquist E."/>
            <person name="Ling A."/>
            <person name="Lombard V."/>
            <person name="Lucas S."/>
            <person name="Lundell T."/>
            <person name="Martin R."/>
            <person name="McLaughlin D.J."/>
            <person name="Morgenstern I."/>
            <person name="Morin E."/>
            <person name="Murat C."/>
            <person name="Nagy L.G."/>
            <person name="Nolan M."/>
            <person name="Ohm R.A."/>
            <person name="Patyshakuliyeva A."/>
            <person name="Rokas A."/>
            <person name="Ruiz-Duenas F.J."/>
            <person name="Sabat G."/>
            <person name="Salamov A."/>
            <person name="Samejima M."/>
            <person name="Schmutz J."/>
            <person name="Slot J.C."/>
            <person name="St John F."/>
            <person name="Stenlid J."/>
            <person name="Sun H."/>
            <person name="Sun S."/>
            <person name="Syed K."/>
            <person name="Tsang A."/>
            <person name="Wiebenga A."/>
            <person name="Young D."/>
            <person name="Pisabarro A."/>
            <person name="Eastwood D.C."/>
            <person name="Martin F."/>
            <person name="Cullen D."/>
            <person name="Grigoriev I.V."/>
            <person name="Hibbett D.S."/>
        </authorList>
    </citation>
    <scope>NUCLEOTIDE SEQUENCE [LARGE SCALE GENOMIC DNA]</scope>
    <source>
        <strain evidence="6 7">MD-104</strain>
    </source>
</reference>
<feature type="non-terminal residue" evidence="6">
    <location>
        <position position="1"/>
    </location>
</feature>
<dbReference type="Gene3D" id="1.10.630.10">
    <property type="entry name" value="Cytochrome P450"/>
    <property type="match status" value="1"/>
</dbReference>
<evidence type="ECO:0000256" key="3">
    <source>
        <dbReference type="ARBA" id="ARBA00022723"/>
    </source>
</evidence>
<evidence type="ECO:0000256" key="4">
    <source>
        <dbReference type="ARBA" id="ARBA00023002"/>
    </source>
</evidence>
<dbReference type="Pfam" id="PF00067">
    <property type="entry name" value="p450"/>
    <property type="match status" value="1"/>
</dbReference>
<evidence type="ECO:0000256" key="2">
    <source>
        <dbReference type="ARBA" id="ARBA00010617"/>
    </source>
</evidence>
<dbReference type="STRING" id="742152.A0A2H3J0Q6"/>
<evidence type="ECO:0000313" key="7">
    <source>
        <dbReference type="Proteomes" id="UP000218811"/>
    </source>
</evidence>